<reference evidence="3 4" key="1">
    <citation type="journal article" date="2016" name="Nat. Commun.">
        <title>Thousands of microbial genomes shed light on interconnected biogeochemical processes in an aquifer system.</title>
        <authorList>
            <person name="Anantharaman K."/>
            <person name="Brown C.T."/>
            <person name="Hug L.A."/>
            <person name="Sharon I."/>
            <person name="Castelle C.J."/>
            <person name="Probst A.J."/>
            <person name="Thomas B.C."/>
            <person name="Singh A."/>
            <person name="Wilkins M.J."/>
            <person name="Karaoz U."/>
            <person name="Brodie E.L."/>
            <person name="Williams K.H."/>
            <person name="Hubbard S.S."/>
            <person name="Banfield J.F."/>
        </authorList>
    </citation>
    <scope>NUCLEOTIDE SEQUENCE [LARGE SCALE GENOMIC DNA]</scope>
</reference>
<protein>
    <submittedName>
        <fullName evidence="3">Uncharacterized protein</fullName>
    </submittedName>
</protein>
<keyword evidence="2" id="KW-1133">Transmembrane helix</keyword>
<gene>
    <name evidence="3" type="ORF">A2Z67_03520</name>
</gene>
<organism evidence="3 4">
    <name type="scientific">Candidatus Woesebacteria bacterium RBG_13_36_22</name>
    <dbReference type="NCBI Taxonomy" id="1802478"/>
    <lineage>
        <taxon>Bacteria</taxon>
        <taxon>Candidatus Woeseibacteriota</taxon>
    </lineage>
</organism>
<evidence type="ECO:0000313" key="3">
    <source>
        <dbReference type="EMBL" id="OGM09841.1"/>
    </source>
</evidence>
<evidence type="ECO:0000256" key="1">
    <source>
        <dbReference type="SAM" id="MobiDB-lite"/>
    </source>
</evidence>
<evidence type="ECO:0000256" key="2">
    <source>
        <dbReference type="SAM" id="Phobius"/>
    </source>
</evidence>
<feature type="region of interest" description="Disordered" evidence="1">
    <location>
        <begin position="71"/>
        <end position="108"/>
    </location>
</feature>
<proteinExistence type="predicted"/>
<dbReference type="Proteomes" id="UP000176939">
    <property type="component" value="Unassembled WGS sequence"/>
</dbReference>
<accession>A0A1F7X4D2</accession>
<comment type="caution">
    <text evidence="3">The sequence shown here is derived from an EMBL/GenBank/DDBJ whole genome shotgun (WGS) entry which is preliminary data.</text>
</comment>
<feature type="transmembrane region" description="Helical" evidence="2">
    <location>
        <begin position="7"/>
        <end position="26"/>
    </location>
</feature>
<feature type="compositionally biased region" description="Pro residues" evidence="1">
    <location>
        <begin position="97"/>
        <end position="108"/>
    </location>
</feature>
<keyword evidence="2" id="KW-0812">Transmembrane</keyword>
<dbReference type="AlphaFoldDB" id="A0A1F7X4D2"/>
<name>A0A1F7X4D2_9BACT</name>
<keyword evidence="2" id="KW-0472">Membrane</keyword>
<evidence type="ECO:0000313" key="4">
    <source>
        <dbReference type="Proteomes" id="UP000176939"/>
    </source>
</evidence>
<dbReference type="EMBL" id="MGFQ01000019">
    <property type="protein sequence ID" value="OGM09841.1"/>
    <property type="molecule type" value="Genomic_DNA"/>
</dbReference>
<feature type="compositionally biased region" description="Low complexity" evidence="1">
    <location>
        <begin position="77"/>
        <end position="96"/>
    </location>
</feature>
<sequence>MKKTKTPGIVTIATLTLITLIFWIFFNVYRVFSVKTPVTVPEEILSPIDPSLDANALTNLTKRLYFEEGIIPDNNIPTQTATPAPRTPTPTESSSPTPSPTGVPSPTP</sequence>